<protein>
    <submittedName>
        <fullName evidence="1">Uncharacterized protein</fullName>
    </submittedName>
</protein>
<evidence type="ECO:0000313" key="2">
    <source>
        <dbReference type="Proteomes" id="UP000660675"/>
    </source>
</evidence>
<dbReference type="RefSeq" id="WP_189547079.1">
    <property type="nucleotide sequence ID" value="NZ_BMTF01000024.1"/>
</dbReference>
<comment type="caution">
    <text evidence="1">The sequence shown here is derived from an EMBL/GenBank/DDBJ whole genome shotgun (WGS) entry which is preliminary data.</text>
</comment>
<evidence type="ECO:0000313" key="1">
    <source>
        <dbReference type="EMBL" id="GGV93448.1"/>
    </source>
</evidence>
<organism evidence="1 2">
    <name type="scientific">Streptomyces gelaticus</name>
    <dbReference type="NCBI Taxonomy" id="285446"/>
    <lineage>
        <taxon>Bacteria</taxon>
        <taxon>Bacillati</taxon>
        <taxon>Actinomycetota</taxon>
        <taxon>Actinomycetes</taxon>
        <taxon>Kitasatosporales</taxon>
        <taxon>Streptomycetaceae</taxon>
        <taxon>Streptomyces</taxon>
    </lineage>
</organism>
<reference evidence="2" key="1">
    <citation type="journal article" date="2019" name="Int. J. Syst. Evol. Microbiol.">
        <title>The Global Catalogue of Microorganisms (GCM) 10K type strain sequencing project: providing services to taxonomists for standard genome sequencing and annotation.</title>
        <authorList>
            <consortium name="The Broad Institute Genomics Platform"/>
            <consortium name="The Broad Institute Genome Sequencing Center for Infectious Disease"/>
            <person name="Wu L."/>
            <person name="Ma J."/>
        </authorList>
    </citation>
    <scope>NUCLEOTIDE SEQUENCE [LARGE SCALE GENOMIC DNA]</scope>
    <source>
        <strain evidence="2">JCM 4376</strain>
    </source>
</reference>
<gene>
    <name evidence="1" type="ORF">GCM10015535_56490</name>
</gene>
<proteinExistence type="predicted"/>
<keyword evidence="2" id="KW-1185">Reference proteome</keyword>
<dbReference type="EMBL" id="BMTF01000024">
    <property type="protein sequence ID" value="GGV93448.1"/>
    <property type="molecule type" value="Genomic_DNA"/>
</dbReference>
<accession>A0ABQ2W5V0</accession>
<name>A0ABQ2W5V0_9ACTN</name>
<dbReference type="Proteomes" id="UP000660675">
    <property type="component" value="Unassembled WGS sequence"/>
</dbReference>
<sequence length="73" mass="7719">MSTQDDGGRDMRRKLITGAAPARLLGMLRRESPHLGGTLMSPVGNGRPAVLKTFAENSAQRHGCPSPRPLPAG</sequence>